<gene>
    <name evidence="2" type="ORF">FJV41_25785</name>
</gene>
<dbReference type="AlphaFoldDB" id="A0A540WVP4"/>
<evidence type="ECO:0000313" key="3">
    <source>
        <dbReference type="Proteomes" id="UP000315369"/>
    </source>
</evidence>
<sequence>MRALLMLSVSLTLACQTSPSVAPSERRTASPRLEIILANDSVPEQKTREQLRRLMERFEVDPWIYTTAVRIDERSIPHSHPVLTLHARHLGNDMHLLSTFVHEQMHWFLDANKTKTERAMAALHSLYPTLPTGFPEGAEEVESSYLHVLVNYLEYAALQRVTGKEAARSVFDFWANDHYRALYRIVLKDEARIREVVAQHGLMPEGL</sequence>
<dbReference type="EMBL" id="VIFM01000113">
    <property type="protein sequence ID" value="TQF13083.1"/>
    <property type="molecule type" value="Genomic_DNA"/>
</dbReference>
<dbReference type="OrthoDB" id="5195461at2"/>
<reference evidence="2 3" key="1">
    <citation type="submission" date="2019-06" db="EMBL/GenBank/DDBJ databases">
        <authorList>
            <person name="Livingstone P."/>
            <person name="Whitworth D."/>
        </authorList>
    </citation>
    <scope>NUCLEOTIDE SEQUENCE [LARGE SCALE GENOMIC DNA]</scope>
    <source>
        <strain evidence="2 3">AM401</strain>
    </source>
</reference>
<dbReference type="Proteomes" id="UP000315369">
    <property type="component" value="Unassembled WGS sequence"/>
</dbReference>
<evidence type="ECO:0000313" key="2">
    <source>
        <dbReference type="EMBL" id="TQF13083.1"/>
    </source>
</evidence>
<protein>
    <recommendedName>
        <fullName evidence="4">Lipoprotein</fullName>
    </recommendedName>
</protein>
<proteinExistence type="predicted"/>
<feature type="signal peptide" evidence="1">
    <location>
        <begin position="1"/>
        <end position="22"/>
    </location>
</feature>
<dbReference type="RefSeq" id="WP_141645205.1">
    <property type="nucleotide sequence ID" value="NZ_VIFM01000113.1"/>
</dbReference>
<keyword evidence="1" id="KW-0732">Signal</keyword>
<name>A0A540WVP4_9BACT</name>
<evidence type="ECO:0000256" key="1">
    <source>
        <dbReference type="SAM" id="SignalP"/>
    </source>
</evidence>
<dbReference type="PROSITE" id="PS51257">
    <property type="entry name" value="PROKAR_LIPOPROTEIN"/>
    <property type="match status" value="1"/>
</dbReference>
<accession>A0A540WVP4</accession>
<keyword evidence="3" id="KW-1185">Reference proteome</keyword>
<feature type="chain" id="PRO_5022182102" description="Lipoprotein" evidence="1">
    <location>
        <begin position="23"/>
        <end position="207"/>
    </location>
</feature>
<evidence type="ECO:0008006" key="4">
    <source>
        <dbReference type="Google" id="ProtNLM"/>
    </source>
</evidence>
<comment type="caution">
    <text evidence="2">The sequence shown here is derived from an EMBL/GenBank/DDBJ whole genome shotgun (WGS) entry which is preliminary data.</text>
</comment>
<organism evidence="2 3">
    <name type="scientific">Myxococcus llanfairpwllgwyngyllgogerychwyrndrobwllllantysiliogogogochensis</name>
    <dbReference type="NCBI Taxonomy" id="2590453"/>
    <lineage>
        <taxon>Bacteria</taxon>
        <taxon>Pseudomonadati</taxon>
        <taxon>Myxococcota</taxon>
        <taxon>Myxococcia</taxon>
        <taxon>Myxococcales</taxon>
        <taxon>Cystobacterineae</taxon>
        <taxon>Myxococcaceae</taxon>
        <taxon>Myxococcus</taxon>
    </lineage>
</organism>